<dbReference type="GO" id="GO:0000785">
    <property type="term" value="C:chromatin"/>
    <property type="evidence" value="ECO:0007669"/>
    <property type="project" value="TreeGrafter"/>
</dbReference>
<evidence type="ECO:0000256" key="7">
    <source>
        <dbReference type="ARBA" id="ARBA00023242"/>
    </source>
</evidence>
<feature type="region of interest" description="Disordered" evidence="9">
    <location>
        <begin position="460"/>
        <end position="479"/>
    </location>
</feature>
<keyword evidence="2" id="KW-0479">Metal-binding</keyword>
<dbReference type="InParanoid" id="A0A3Q3NJ39"/>
<evidence type="ECO:0000256" key="4">
    <source>
        <dbReference type="ARBA" id="ARBA00022771"/>
    </source>
</evidence>
<comment type="subcellular location">
    <subcellularLocation>
        <location evidence="1">Nucleus</location>
    </subcellularLocation>
</comment>
<keyword evidence="7" id="KW-0539">Nucleus</keyword>
<dbReference type="InterPro" id="IPR036236">
    <property type="entry name" value="Znf_C2H2_sf"/>
</dbReference>
<dbReference type="Proteomes" id="UP000261660">
    <property type="component" value="Unplaced"/>
</dbReference>
<dbReference type="SUPFAM" id="SSF57667">
    <property type="entry name" value="beta-beta-alpha zinc fingers"/>
    <property type="match status" value="2"/>
</dbReference>
<proteinExistence type="predicted"/>
<evidence type="ECO:0000313" key="12">
    <source>
        <dbReference type="Proteomes" id="UP000261660"/>
    </source>
</evidence>
<evidence type="ECO:0000313" key="11">
    <source>
        <dbReference type="Ensembl" id="ENSLBEP00000034590.1"/>
    </source>
</evidence>
<dbReference type="GO" id="GO:0000978">
    <property type="term" value="F:RNA polymerase II cis-regulatory region sequence-specific DNA binding"/>
    <property type="evidence" value="ECO:0007669"/>
    <property type="project" value="TreeGrafter"/>
</dbReference>
<dbReference type="PROSITE" id="PS00028">
    <property type="entry name" value="ZINC_FINGER_C2H2_1"/>
    <property type="match status" value="3"/>
</dbReference>
<feature type="domain" description="C2H2-type" evidence="10">
    <location>
        <begin position="514"/>
        <end position="541"/>
    </location>
</feature>
<dbReference type="PANTHER" id="PTHR14003">
    <property type="entry name" value="TRANSCRIPTIONAL REPRESSOR PROTEIN YY"/>
    <property type="match status" value="1"/>
</dbReference>
<keyword evidence="4 8" id="KW-0863">Zinc-finger</keyword>
<dbReference type="PROSITE" id="PS50157">
    <property type="entry name" value="ZINC_FINGER_C2H2_2"/>
    <property type="match status" value="3"/>
</dbReference>
<accession>A0A3Q3NJ39</accession>
<dbReference type="FunFam" id="3.30.160.60:FF:001155">
    <property type="entry name" value="Zinc finger 30C"/>
    <property type="match status" value="1"/>
</dbReference>
<keyword evidence="5" id="KW-0862">Zinc</keyword>
<dbReference type="SMART" id="SM00355">
    <property type="entry name" value="ZnF_C2H2"/>
    <property type="match status" value="3"/>
</dbReference>
<dbReference type="FunFam" id="3.30.160.60:FF:001465">
    <property type="entry name" value="Zinc finger protein 560"/>
    <property type="match status" value="1"/>
</dbReference>
<reference evidence="11" key="2">
    <citation type="submission" date="2025-09" db="UniProtKB">
        <authorList>
            <consortium name="Ensembl"/>
        </authorList>
    </citation>
    <scope>IDENTIFICATION</scope>
</reference>
<evidence type="ECO:0000256" key="5">
    <source>
        <dbReference type="ARBA" id="ARBA00022833"/>
    </source>
</evidence>
<evidence type="ECO:0000256" key="6">
    <source>
        <dbReference type="ARBA" id="ARBA00023125"/>
    </source>
</evidence>
<feature type="domain" description="C2H2-type" evidence="10">
    <location>
        <begin position="486"/>
        <end position="513"/>
    </location>
</feature>
<dbReference type="PANTHER" id="PTHR14003:SF23">
    <property type="entry name" value="ZINC FINGER PROTEIN 143"/>
    <property type="match status" value="1"/>
</dbReference>
<keyword evidence="6" id="KW-0238">DNA-binding</keyword>
<evidence type="ECO:0000256" key="9">
    <source>
        <dbReference type="SAM" id="MobiDB-lite"/>
    </source>
</evidence>
<sequence length="567" mass="62474">MSELDTLIATFQTQLSDVMETVVKTTMFEVTRLVEDGFLEEVKRRNQEVETLRLQLQWFERKLRKEGSKKGQCASDGVEVSCETAAEQRDVVSSGCGVKTEADSVERWKRRHRQEVIPAATQAAEHLLASHIIESQTTEVEDVLPVVDVKEEDVNNPSCSVDLGRWSGAIEGKVVPESSNFSEMTEAPQRQTSEKNEDLLRNAIKNDLQVSTAYEEQEETGIALDSSEEVDSGWAGLTVTTAELMQKRKHAAEKDCNPAKTTGASTEVEHELSDSVPADVNVLIAAGGDQILSLASPKAGLQNSDVLGVSIKQEVIFGFDQCVESELKEKTVASFSSYISQTHRASPVAAKLNRISHKARVQEIMKLHSKVGTGLRLQTAIQQLSRPMKKPHHALSNSTTTAPSVAHSQVVNFKSINRMPSTSKAAPPAPLSVQRVHLADKQVMAQNISAASWAGVKSQHQSSNAHYNNTSLHPDSHPVVGSRQLQRCGQCGKCFPHPSNLKAHLQTHTGERPFCCSLCGRSFTKLSNLKAHRRVHTGERPYCCLACGKRFTQKCNLKRHQRVHLDV</sequence>
<name>A0A3Q3NJ39_9LABR</name>
<evidence type="ECO:0000256" key="1">
    <source>
        <dbReference type="ARBA" id="ARBA00004123"/>
    </source>
</evidence>
<reference evidence="11" key="1">
    <citation type="submission" date="2025-08" db="UniProtKB">
        <authorList>
            <consortium name="Ensembl"/>
        </authorList>
    </citation>
    <scope>IDENTIFICATION</scope>
</reference>
<organism evidence="11 12">
    <name type="scientific">Labrus bergylta</name>
    <name type="common">ballan wrasse</name>
    <dbReference type="NCBI Taxonomy" id="56723"/>
    <lineage>
        <taxon>Eukaryota</taxon>
        <taxon>Metazoa</taxon>
        <taxon>Chordata</taxon>
        <taxon>Craniata</taxon>
        <taxon>Vertebrata</taxon>
        <taxon>Euteleostomi</taxon>
        <taxon>Actinopterygii</taxon>
        <taxon>Neopterygii</taxon>
        <taxon>Teleostei</taxon>
        <taxon>Neoteleostei</taxon>
        <taxon>Acanthomorphata</taxon>
        <taxon>Eupercaria</taxon>
        <taxon>Labriformes</taxon>
        <taxon>Labridae</taxon>
        <taxon>Labrus</taxon>
    </lineage>
</organism>
<dbReference type="GeneTree" id="ENSGT01150000286953"/>
<dbReference type="GO" id="GO:0000981">
    <property type="term" value="F:DNA-binding transcription factor activity, RNA polymerase II-specific"/>
    <property type="evidence" value="ECO:0007669"/>
    <property type="project" value="TreeGrafter"/>
</dbReference>
<evidence type="ECO:0000256" key="2">
    <source>
        <dbReference type="ARBA" id="ARBA00022723"/>
    </source>
</evidence>
<feature type="domain" description="C2H2-type" evidence="10">
    <location>
        <begin position="542"/>
        <end position="567"/>
    </location>
</feature>
<keyword evidence="12" id="KW-1185">Reference proteome</keyword>
<keyword evidence="3" id="KW-0677">Repeat</keyword>
<protein>
    <recommendedName>
        <fullName evidence="10">C2H2-type domain-containing protein</fullName>
    </recommendedName>
</protein>
<dbReference type="GO" id="GO:0008270">
    <property type="term" value="F:zinc ion binding"/>
    <property type="evidence" value="ECO:0007669"/>
    <property type="project" value="UniProtKB-KW"/>
</dbReference>
<dbReference type="GO" id="GO:0000122">
    <property type="term" value="P:negative regulation of transcription by RNA polymerase II"/>
    <property type="evidence" value="ECO:0007669"/>
    <property type="project" value="UniProtKB-ARBA"/>
</dbReference>
<dbReference type="AlphaFoldDB" id="A0A3Q3NJ39"/>
<evidence type="ECO:0000256" key="3">
    <source>
        <dbReference type="ARBA" id="ARBA00022737"/>
    </source>
</evidence>
<dbReference type="GO" id="GO:0005667">
    <property type="term" value="C:transcription regulator complex"/>
    <property type="evidence" value="ECO:0007669"/>
    <property type="project" value="TreeGrafter"/>
</dbReference>
<dbReference type="Gene3D" id="3.30.160.60">
    <property type="entry name" value="Classic Zinc Finger"/>
    <property type="match status" value="3"/>
</dbReference>
<dbReference type="GO" id="GO:0031519">
    <property type="term" value="C:PcG protein complex"/>
    <property type="evidence" value="ECO:0007669"/>
    <property type="project" value="TreeGrafter"/>
</dbReference>
<dbReference type="STRING" id="56723.ENSLBEP00000034590"/>
<dbReference type="Pfam" id="PF00096">
    <property type="entry name" value="zf-C2H2"/>
    <property type="match status" value="3"/>
</dbReference>
<dbReference type="Ensembl" id="ENSLBET00000036075.1">
    <property type="protein sequence ID" value="ENSLBEP00000034590.1"/>
    <property type="gene ID" value="ENSLBEG00000026010.1"/>
</dbReference>
<evidence type="ECO:0000259" key="10">
    <source>
        <dbReference type="PROSITE" id="PS50157"/>
    </source>
</evidence>
<evidence type="ECO:0000256" key="8">
    <source>
        <dbReference type="PROSITE-ProRule" id="PRU00042"/>
    </source>
</evidence>
<dbReference type="InterPro" id="IPR013087">
    <property type="entry name" value="Znf_C2H2_type"/>
</dbReference>
<dbReference type="FunFam" id="3.30.160.60:FF:000358">
    <property type="entry name" value="zinc finger protein 24"/>
    <property type="match status" value="1"/>
</dbReference>
<feature type="compositionally biased region" description="Polar residues" evidence="9">
    <location>
        <begin position="460"/>
        <end position="473"/>
    </location>
</feature>